<accession>A0ABS9K9Q9</accession>
<protein>
    <submittedName>
        <fullName evidence="3">Outer membrane lipoprotein-sorting protein</fullName>
    </submittedName>
</protein>
<sequence>MIRYILTFLITLLAATTLLAQERITDEDEARAVFDEVEERRGSIDTEFSVLEMIITDSRGRTRTRVMQSWTRNSDENTDNLIIFSEPATVRGTGFLSVNEDGDETQRLYLPSLGRIQVISAAEQGDQFMGSDFTYEDLGDQDPDDYEFQWLETGETHHTVRATKPDSDQYAFVEFEIQKDNYALETVRYFNSSEEMIKRLEAENFEQITDVLWSPQKMTMYDLREDRKTELTWQEREINADIPDWRFTVRGLRRGI</sequence>
<reference evidence="3" key="2">
    <citation type="submission" date="2024-05" db="EMBL/GenBank/DDBJ databases">
        <title>Rhodohalobacter halophilus gen. nov., sp. nov., a moderately halophilic member of the family Balneolaceae.</title>
        <authorList>
            <person name="Xia J."/>
        </authorList>
    </citation>
    <scope>NUCLEOTIDE SEQUENCE</scope>
    <source>
        <strain evidence="3">WB101</strain>
    </source>
</reference>
<evidence type="ECO:0000256" key="1">
    <source>
        <dbReference type="SAM" id="SignalP"/>
    </source>
</evidence>
<dbReference type="Proteomes" id="UP001165366">
    <property type="component" value="Unassembled WGS sequence"/>
</dbReference>
<dbReference type="EMBL" id="JAKLWS010000002">
    <property type="protein sequence ID" value="MCG2587553.1"/>
    <property type="molecule type" value="Genomic_DNA"/>
</dbReference>
<dbReference type="Gene3D" id="2.50.20.10">
    <property type="entry name" value="Lipoprotein localisation LolA/LolB/LppX"/>
    <property type="match status" value="1"/>
</dbReference>
<keyword evidence="4" id="KW-1185">Reference proteome</keyword>
<feature type="signal peptide" evidence="1">
    <location>
        <begin position="1"/>
        <end position="20"/>
    </location>
</feature>
<dbReference type="InterPro" id="IPR033399">
    <property type="entry name" value="TP_0789-like"/>
</dbReference>
<keyword evidence="1" id="KW-0732">Signal</keyword>
<evidence type="ECO:0000313" key="3">
    <source>
        <dbReference type="EMBL" id="MCG2587553.1"/>
    </source>
</evidence>
<evidence type="ECO:0000259" key="2">
    <source>
        <dbReference type="Pfam" id="PF17131"/>
    </source>
</evidence>
<gene>
    <name evidence="3" type="ORF">L6773_03165</name>
</gene>
<organism evidence="3 4">
    <name type="scientific">Rhodohalobacter sulfatireducens</name>
    <dbReference type="NCBI Taxonomy" id="2911366"/>
    <lineage>
        <taxon>Bacteria</taxon>
        <taxon>Pseudomonadati</taxon>
        <taxon>Balneolota</taxon>
        <taxon>Balneolia</taxon>
        <taxon>Balneolales</taxon>
        <taxon>Balneolaceae</taxon>
        <taxon>Rhodohalobacter</taxon>
    </lineage>
</organism>
<comment type="caution">
    <text evidence="3">The sequence shown here is derived from an EMBL/GenBank/DDBJ whole genome shotgun (WGS) entry which is preliminary data.</text>
</comment>
<dbReference type="Pfam" id="PF17131">
    <property type="entry name" value="LolA_like"/>
    <property type="match status" value="1"/>
</dbReference>
<proteinExistence type="predicted"/>
<reference evidence="3" key="1">
    <citation type="submission" date="2022-01" db="EMBL/GenBank/DDBJ databases">
        <authorList>
            <person name="Wang Y."/>
        </authorList>
    </citation>
    <scope>NUCLEOTIDE SEQUENCE</scope>
    <source>
        <strain evidence="3">WB101</strain>
    </source>
</reference>
<dbReference type="RefSeq" id="WP_237852397.1">
    <property type="nucleotide sequence ID" value="NZ_JAKLWS010000002.1"/>
</dbReference>
<feature type="chain" id="PRO_5047214055" evidence="1">
    <location>
        <begin position="21"/>
        <end position="256"/>
    </location>
</feature>
<evidence type="ECO:0000313" key="4">
    <source>
        <dbReference type="Proteomes" id="UP001165366"/>
    </source>
</evidence>
<name>A0ABS9K9Q9_9BACT</name>
<keyword evidence="3" id="KW-0449">Lipoprotein</keyword>
<feature type="domain" description="Uncharacterized protein TP-0789" evidence="2">
    <location>
        <begin position="77"/>
        <end position="254"/>
    </location>
</feature>
<dbReference type="CDD" id="cd16329">
    <property type="entry name" value="LolA_like"/>
    <property type="match status" value="1"/>
</dbReference>